<evidence type="ECO:0000313" key="2">
    <source>
        <dbReference type="EMBL" id="MCU7549386.1"/>
    </source>
</evidence>
<proteinExistence type="predicted"/>
<reference evidence="2" key="1">
    <citation type="submission" date="2022-09" db="EMBL/GenBank/DDBJ databases">
        <authorList>
            <person name="Yuan C."/>
            <person name="Ke Z."/>
        </authorList>
    </citation>
    <scope>NUCLEOTIDE SEQUENCE</scope>
    <source>
        <strain evidence="2">LB-8</strain>
    </source>
</reference>
<accession>A0A9X2XUN1</accession>
<keyword evidence="1" id="KW-1133">Transmembrane helix</keyword>
<evidence type="ECO:0000313" key="3">
    <source>
        <dbReference type="Proteomes" id="UP001155483"/>
    </source>
</evidence>
<evidence type="ECO:0000256" key="1">
    <source>
        <dbReference type="SAM" id="Phobius"/>
    </source>
</evidence>
<dbReference type="AlphaFoldDB" id="A0A9X2XUN1"/>
<gene>
    <name evidence="2" type="ORF">OCK74_09690</name>
</gene>
<name>A0A9X2XUN1_9BACT</name>
<feature type="transmembrane region" description="Helical" evidence="1">
    <location>
        <begin position="45"/>
        <end position="65"/>
    </location>
</feature>
<keyword evidence="1" id="KW-0472">Membrane</keyword>
<dbReference type="EMBL" id="JAOTIF010000005">
    <property type="protein sequence ID" value="MCU7549386.1"/>
    <property type="molecule type" value="Genomic_DNA"/>
</dbReference>
<dbReference type="RefSeq" id="WP_279296826.1">
    <property type="nucleotide sequence ID" value="NZ_JAOTIF010000005.1"/>
</dbReference>
<sequence length="163" mass="18480">MDTTILFEEVQGPVPKSVRDFFRVTTGIFFVCAIINFFWQKGSINELTIGLFAGLLLFALASIFLERKLVTQIRSDGIYVRYPPFLPLTKYKWDSVQHLHIRKYDVISEYGSYGIRYSTIGSGTAYTVSGDIGIQIVFKNGAKLLIGTQRPDEVTNVLKELEK</sequence>
<protein>
    <submittedName>
        <fullName evidence="2">Uncharacterized protein</fullName>
    </submittedName>
</protein>
<keyword evidence="3" id="KW-1185">Reference proteome</keyword>
<reference evidence="2" key="2">
    <citation type="submission" date="2023-04" db="EMBL/GenBank/DDBJ databases">
        <title>Paracnuella aquatica gen. nov., sp. nov., a member of the family Chitinophagaceae isolated from a hot spring.</title>
        <authorList>
            <person name="Wang C."/>
        </authorList>
    </citation>
    <scope>NUCLEOTIDE SEQUENCE</scope>
    <source>
        <strain evidence="2">LB-8</strain>
    </source>
</reference>
<organism evidence="2 3">
    <name type="scientific">Paraflavisolibacter caeni</name>
    <dbReference type="NCBI Taxonomy" id="2982496"/>
    <lineage>
        <taxon>Bacteria</taxon>
        <taxon>Pseudomonadati</taxon>
        <taxon>Bacteroidota</taxon>
        <taxon>Chitinophagia</taxon>
        <taxon>Chitinophagales</taxon>
        <taxon>Chitinophagaceae</taxon>
        <taxon>Paraflavisolibacter</taxon>
    </lineage>
</organism>
<dbReference type="Proteomes" id="UP001155483">
    <property type="component" value="Unassembled WGS sequence"/>
</dbReference>
<comment type="caution">
    <text evidence="2">The sequence shown here is derived from an EMBL/GenBank/DDBJ whole genome shotgun (WGS) entry which is preliminary data.</text>
</comment>
<feature type="transmembrane region" description="Helical" evidence="1">
    <location>
        <begin position="21"/>
        <end position="39"/>
    </location>
</feature>
<keyword evidence="1" id="KW-0812">Transmembrane</keyword>